<dbReference type="CDD" id="cd11073">
    <property type="entry name" value="CYP76-like"/>
    <property type="match status" value="1"/>
</dbReference>
<evidence type="ECO:0000256" key="5">
    <source>
        <dbReference type="PIRSR" id="PIRSR602401-1"/>
    </source>
</evidence>
<dbReference type="OrthoDB" id="2789670at2759"/>
<evidence type="ECO:0000256" key="6">
    <source>
        <dbReference type="RuleBase" id="RU000461"/>
    </source>
</evidence>
<gene>
    <name evidence="7" type="ORF">E3N88_37070</name>
</gene>
<dbReference type="PROSITE" id="PS00086">
    <property type="entry name" value="CYTOCHROME_P450"/>
    <property type="match status" value="1"/>
</dbReference>
<dbReference type="EMBL" id="SZYD01000017">
    <property type="protein sequence ID" value="KAD3069190.1"/>
    <property type="molecule type" value="Genomic_DNA"/>
</dbReference>
<dbReference type="GO" id="GO:0005506">
    <property type="term" value="F:iron ion binding"/>
    <property type="evidence" value="ECO:0007669"/>
    <property type="project" value="InterPro"/>
</dbReference>
<dbReference type="GO" id="GO:0020037">
    <property type="term" value="F:heme binding"/>
    <property type="evidence" value="ECO:0007669"/>
    <property type="project" value="InterPro"/>
</dbReference>
<dbReference type="Proteomes" id="UP000326396">
    <property type="component" value="Linkage Group LG7"/>
</dbReference>
<dbReference type="FunFam" id="1.10.630.10:FF:000007">
    <property type="entry name" value="Cytochrome P450 76C4"/>
    <property type="match status" value="1"/>
</dbReference>
<sequence>MDYLTLSLALSFISIITYAIFISGRRDSRLPPGPSHFPIIGNLLHLGEQPHISLATLAKRYGPLMSLKLGSKTAIVVSSPDIAKEFFQKQDHLFSSRSVPETGRALDHDKYSMVFLPVGDQWRRLRRISKEYLLSMQRLDATETLRQKKVEELLDHVNYCCTNEKAVNIGGVAFTTLLNVLSNFMFSMDLAQYDSLSSQEFKDDAWGIVDVLGKSNISDFFPILKPFDPQGLKRLGTVYANRILNIFDTIIDHRLQTRSASSTNNDVLEWLLNLTKNNESEWSQNDIRHFFLDLFIAGTDTTSTTLEWAMAELIHNPDKLKTARSEVIKHIGNNKNLIEKLDFTQIPYIHAVIKETFRLHPPAPFLVPRQAIQDVKIQSFMVPKNAQILCNVWAMGRDQKVWSHPETFMPERFLDVNVDYKGQNFELIPFGGGKRICPGLNIAHRMLHIMLGSLIYNFDWRLEGNMRPQDMDMGEKFGLVLHKNVPLKVIPLKF</sequence>
<evidence type="ECO:0000256" key="4">
    <source>
        <dbReference type="ARBA" id="ARBA00023004"/>
    </source>
</evidence>
<evidence type="ECO:0000256" key="1">
    <source>
        <dbReference type="ARBA" id="ARBA00010617"/>
    </source>
</evidence>
<keyword evidence="3 6" id="KW-0560">Oxidoreductase</keyword>
<dbReference type="GO" id="GO:0004497">
    <property type="term" value="F:monooxygenase activity"/>
    <property type="evidence" value="ECO:0007669"/>
    <property type="project" value="UniProtKB-KW"/>
</dbReference>
<organism evidence="7 8">
    <name type="scientific">Mikania micrantha</name>
    <name type="common">bitter vine</name>
    <dbReference type="NCBI Taxonomy" id="192012"/>
    <lineage>
        <taxon>Eukaryota</taxon>
        <taxon>Viridiplantae</taxon>
        <taxon>Streptophyta</taxon>
        <taxon>Embryophyta</taxon>
        <taxon>Tracheophyta</taxon>
        <taxon>Spermatophyta</taxon>
        <taxon>Magnoliopsida</taxon>
        <taxon>eudicotyledons</taxon>
        <taxon>Gunneridae</taxon>
        <taxon>Pentapetalae</taxon>
        <taxon>asterids</taxon>
        <taxon>campanulids</taxon>
        <taxon>Asterales</taxon>
        <taxon>Asteraceae</taxon>
        <taxon>Asteroideae</taxon>
        <taxon>Heliantheae alliance</taxon>
        <taxon>Eupatorieae</taxon>
        <taxon>Mikania</taxon>
    </lineage>
</organism>
<dbReference type="InterPro" id="IPR017972">
    <property type="entry name" value="Cyt_P450_CS"/>
</dbReference>
<dbReference type="Pfam" id="PF00067">
    <property type="entry name" value="p450"/>
    <property type="match status" value="1"/>
</dbReference>
<dbReference type="PRINTS" id="PR00385">
    <property type="entry name" value="P450"/>
</dbReference>
<dbReference type="AlphaFoldDB" id="A0A5N6M5E1"/>
<name>A0A5N6M5E1_9ASTR</name>
<evidence type="ECO:0000256" key="2">
    <source>
        <dbReference type="ARBA" id="ARBA00022723"/>
    </source>
</evidence>
<dbReference type="InterPro" id="IPR002401">
    <property type="entry name" value="Cyt_P450_E_grp-I"/>
</dbReference>
<keyword evidence="5 6" id="KW-0349">Heme</keyword>
<proteinExistence type="inferred from homology"/>
<keyword evidence="6" id="KW-0503">Monooxygenase</keyword>
<dbReference type="InterPro" id="IPR001128">
    <property type="entry name" value="Cyt_P450"/>
</dbReference>
<dbReference type="PANTHER" id="PTHR47950">
    <property type="entry name" value="CYTOCHROME P450, FAMILY 76, SUBFAMILY C, POLYPEPTIDE 5-RELATED"/>
    <property type="match status" value="1"/>
</dbReference>
<keyword evidence="2 5" id="KW-0479">Metal-binding</keyword>
<keyword evidence="4 5" id="KW-0408">Iron</keyword>
<dbReference type="PRINTS" id="PR00463">
    <property type="entry name" value="EP450I"/>
</dbReference>
<dbReference type="Gene3D" id="1.10.630.10">
    <property type="entry name" value="Cytochrome P450"/>
    <property type="match status" value="1"/>
</dbReference>
<evidence type="ECO:0000256" key="3">
    <source>
        <dbReference type="ARBA" id="ARBA00023002"/>
    </source>
</evidence>
<comment type="similarity">
    <text evidence="1 6">Belongs to the cytochrome P450 family.</text>
</comment>
<dbReference type="PANTHER" id="PTHR47950:SF48">
    <property type="entry name" value="CYTOCHROME P450 FAMILY PROTEIN, EXPRESSED"/>
    <property type="match status" value="1"/>
</dbReference>
<accession>A0A5N6M5E1</accession>
<reference evidence="7 8" key="1">
    <citation type="submission" date="2019-05" db="EMBL/GenBank/DDBJ databases">
        <title>Mikania micrantha, genome provides insights into the molecular mechanism of rapid growth.</title>
        <authorList>
            <person name="Liu B."/>
        </authorList>
    </citation>
    <scope>NUCLEOTIDE SEQUENCE [LARGE SCALE GENOMIC DNA]</scope>
    <source>
        <strain evidence="7">NLD-2019</strain>
        <tissue evidence="7">Leaf</tissue>
    </source>
</reference>
<comment type="caution">
    <text evidence="7">The sequence shown here is derived from an EMBL/GenBank/DDBJ whole genome shotgun (WGS) entry which is preliminary data.</text>
</comment>
<evidence type="ECO:0000313" key="7">
    <source>
        <dbReference type="EMBL" id="KAD3069190.1"/>
    </source>
</evidence>
<evidence type="ECO:0000313" key="8">
    <source>
        <dbReference type="Proteomes" id="UP000326396"/>
    </source>
</evidence>
<dbReference type="InterPro" id="IPR036396">
    <property type="entry name" value="Cyt_P450_sf"/>
</dbReference>
<evidence type="ECO:0008006" key="9">
    <source>
        <dbReference type="Google" id="ProtNLM"/>
    </source>
</evidence>
<protein>
    <recommendedName>
        <fullName evidence="9">Cytochrome P450</fullName>
    </recommendedName>
</protein>
<dbReference type="SUPFAM" id="SSF48264">
    <property type="entry name" value="Cytochrome P450"/>
    <property type="match status" value="1"/>
</dbReference>
<feature type="binding site" description="axial binding residue" evidence="5">
    <location>
        <position position="437"/>
    </location>
    <ligand>
        <name>heme</name>
        <dbReference type="ChEBI" id="CHEBI:30413"/>
    </ligand>
    <ligandPart>
        <name>Fe</name>
        <dbReference type="ChEBI" id="CHEBI:18248"/>
    </ligandPart>
</feature>
<comment type="cofactor">
    <cofactor evidence="5">
        <name>heme</name>
        <dbReference type="ChEBI" id="CHEBI:30413"/>
    </cofactor>
</comment>
<dbReference type="GO" id="GO:0016705">
    <property type="term" value="F:oxidoreductase activity, acting on paired donors, with incorporation or reduction of molecular oxygen"/>
    <property type="evidence" value="ECO:0007669"/>
    <property type="project" value="InterPro"/>
</dbReference>
<keyword evidence="8" id="KW-1185">Reference proteome</keyword>